<organism evidence="2 3">
    <name type="scientific">Mucilaginibacter defluvii</name>
    <dbReference type="NCBI Taxonomy" id="1196019"/>
    <lineage>
        <taxon>Bacteria</taxon>
        <taxon>Pseudomonadati</taxon>
        <taxon>Bacteroidota</taxon>
        <taxon>Sphingobacteriia</taxon>
        <taxon>Sphingobacteriales</taxon>
        <taxon>Sphingobacteriaceae</taxon>
        <taxon>Mucilaginibacter</taxon>
    </lineage>
</organism>
<protein>
    <recommendedName>
        <fullName evidence="4">MotA/TolQ/ExbB proton channel family protein</fullName>
    </recommendedName>
</protein>
<keyword evidence="1" id="KW-0472">Membrane</keyword>
<evidence type="ECO:0000313" key="2">
    <source>
        <dbReference type="EMBL" id="GAA4924631.1"/>
    </source>
</evidence>
<keyword evidence="1" id="KW-0812">Transmembrane</keyword>
<proteinExistence type="predicted"/>
<comment type="caution">
    <text evidence="2">The sequence shown here is derived from an EMBL/GenBank/DDBJ whole genome shotgun (WGS) entry which is preliminary data.</text>
</comment>
<keyword evidence="1" id="KW-1133">Transmembrane helix</keyword>
<feature type="transmembrane region" description="Helical" evidence="1">
    <location>
        <begin position="62"/>
        <end position="83"/>
    </location>
</feature>
<sequence>MVFFFVRAWVWLRRNPILFIALLITLAGLIIGGMFFYRLTKSYTVWGSGEVEVTKTGAVGDFIAGVVGTLFSLAGFVMVLLTYREQKIATEKDKKEARIFTLIQIHVDNSNHISYNNPYRNG</sequence>
<dbReference type="EMBL" id="BAABJI010000002">
    <property type="protein sequence ID" value="GAA4924631.1"/>
    <property type="molecule type" value="Genomic_DNA"/>
</dbReference>
<name>A0ABP9G0D4_9SPHI</name>
<keyword evidence="3" id="KW-1185">Reference proteome</keyword>
<gene>
    <name evidence="2" type="ORF">GCM10023313_31300</name>
</gene>
<accession>A0ABP9G0D4</accession>
<evidence type="ECO:0008006" key="4">
    <source>
        <dbReference type="Google" id="ProtNLM"/>
    </source>
</evidence>
<evidence type="ECO:0000313" key="3">
    <source>
        <dbReference type="Proteomes" id="UP001501436"/>
    </source>
</evidence>
<dbReference type="RefSeq" id="WP_345332346.1">
    <property type="nucleotide sequence ID" value="NZ_BAABJI010000002.1"/>
</dbReference>
<evidence type="ECO:0000256" key="1">
    <source>
        <dbReference type="SAM" id="Phobius"/>
    </source>
</evidence>
<dbReference type="Proteomes" id="UP001501436">
    <property type="component" value="Unassembled WGS sequence"/>
</dbReference>
<feature type="transmembrane region" description="Helical" evidence="1">
    <location>
        <begin position="17"/>
        <end position="37"/>
    </location>
</feature>
<reference evidence="3" key="1">
    <citation type="journal article" date="2019" name="Int. J. Syst. Evol. Microbiol.">
        <title>The Global Catalogue of Microorganisms (GCM) 10K type strain sequencing project: providing services to taxonomists for standard genome sequencing and annotation.</title>
        <authorList>
            <consortium name="The Broad Institute Genomics Platform"/>
            <consortium name="The Broad Institute Genome Sequencing Center for Infectious Disease"/>
            <person name="Wu L."/>
            <person name="Ma J."/>
        </authorList>
    </citation>
    <scope>NUCLEOTIDE SEQUENCE [LARGE SCALE GENOMIC DNA]</scope>
    <source>
        <strain evidence="3">JCM 18283</strain>
    </source>
</reference>